<keyword evidence="1 3" id="KW-0807">Transducer</keyword>
<dbReference type="SMART" id="SM00283">
    <property type="entry name" value="MA"/>
    <property type="match status" value="1"/>
</dbReference>
<evidence type="ECO:0000259" key="5">
    <source>
        <dbReference type="PROSITE" id="PS50111"/>
    </source>
</evidence>
<dbReference type="PANTHER" id="PTHR32089:SF112">
    <property type="entry name" value="LYSOZYME-LIKE PROTEIN-RELATED"/>
    <property type="match status" value="1"/>
</dbReference>
<feature type="transmembrane region" description="Helical" evidence="4">
    <location>
        <begin position="12"/>
        <end position="32"/>
    </location>
</feature>
<dbReference type="OrthoDB" id="2489132at2"/>
<gene>
    <name evidence="7" type="ORF">CHR90_09755</name>
</gene>
<feature type="transmembrane region" description="Helical" evidence="4">
    <location>
        <begin position="287"/>
        <end position="312"/>
    </location>
</feature>
<dbReference type="Proteomes" id="UP000216361">
    <property type="component" value="Unassembled WGS sequence"/>
</dbReference>
<evidence type="ECO:0000256" key="4">
    <source>
        <dbReference type="SAM" id="Phobius"/>
    </source>
</evidence>
<dbReference type="Pfam" id="PF00015">
    <property type="entry name" value="MCPsignal"/>
    <property type="match status" value="1"/>
</dbReference>
<dbReference type="InterPro" id="IPR004089">
    <property type="entry name" value="MCPsignal_dom"/>
</dbReference>
<feature type="domain" description="HAMP" evidence="6">
    <location>
        <begin position="314"/>
        <end position="367"/>
    </location>
</feature>
<evidence type="ECO:0008006" key="9">
    <source>
        <dbReference type="Google" id="ProtNLM"/>
    </source>
</evidence>
<evidence type="ECO:0000259" key="6">
    <source>
        <dbReference type="PROSITE" id="PS50885"/>
    </source>
</evidence>
<evidence type="ECO:0000256" key="1">
    <source>
        <dbReference type="ARBA" id="ARBA00023224"/>
    </source>
</evidence>
<dbReference type="GO" id="GO:0016020">
    <property type="term" value="C:membrane"/>
    <property type="evidence" value="ECO:0007669"/>
    <property type="project" value="InterPro"/>
</dbReference>
<dbReference type="PROSITE" id="PS50885">
    <property type="entry name" value="HAMP"/>
    <property type="match status" value="1"/>
</dbReference>
<dbReference type="GO" id="GO:0007165">
    <property type="term" value="P:signal transduction"/>
    <property type="evidence" value="ECO:0007669"/>
    <property type="project" value="UniProtKB-KW"/>
</dbReference>
<comment type="caution">
    <text evidence="7">The sequence shown here is derived from an EMBL/GenBank/DDBJ whole genome shotgun (WGS) entry which is preliminary data.</text>
</comment>
<dbReference type="Gene3D" id="1.10.287.950">
    <property type="entry name" value="Methyl-accepting chemotaxis protein"/>
    <property type="match status" value="1"/>
</dbReference>
<dbReference type="RefSeq" id="WP_094408817.1">
    <property type="nucleotide sequence ID" value="NZ_BMJZ01000001.1"/>
</dbReference>
<keyword evidence="4" id="KW-0812">Transmembrane</keyword>
<protein>
    <recommendedName>
        <fullName evidence="9">Methyl-accepting chemotaxis protein</fullName>
    </recommendedName>
</protein>
<keyword evidence="4" id="KW-1133">Transmembrane helix</keyword>
<evidence type="ECO:0000256" key="2">
    <source>
        <dbReference type="ARBA" id="ARBA00029447"/>
    </source>
</evidence>
<keyword evidence="8" id="KW-1185">Reference proteome</keyword>
<reference evidence="7 8" key="1">
    <citation type="submission" date="2017-07" db="EMBL/GenBank/DDBJ databases">
        <title>Elstera cyanobacteriorum sp. nov., a novel bacterium isolated from cyanobacterial aggregates in a eutrophic lake.</title>
        <authorList>
            <person name="Cai H."/>
        </authorList>
    </citation>
    <scope>NUCLEOTIDE SEQUENCE [LARGE SCALE GENOMIC DNA]</scope>
    <source>
        <strain evidence="7 8">TH019</strain>
    </source>
</reference>
<comment type="similarity">
    <text evidence="2">Belongs to the methyl-accepting chemotaxis (MCP) protein family.</text>
</comment>
<dbReference type="PANTHER" id="PTHR32089">
    <property type="entry name" value="METHYL-ACCEPTING CHEMOTAXIS PROTEIN MCPB"/>
    <property type="match status" value="1"/>
</dbReference>
<dbReference type="EMBL" id="NOXS01000032">
    <property type="protein sequence ID" value="OYQ18554.1"/>
    <property type="molecule type" value="Genomic_DNA"/>
</dbReference>
<keyword evidence="4" id="KW-0472">Membrane</keyword>
<proteinExistence type="inferred from homology"/>
<name>A0A255XQC1_9PROT</name>
<dbReference type="AlphaFoldDB" id="A0A255XQC1"/>
<evidence type="ECO:0000256" key="3">
    <source>
        <dbReference type="PROSITE-ProRule" id="PRU00284"/>
    </source>
</evidence>
<evidence type="ECO:0000313" key="8">
    <source>
        <dbReference type="Proteomes" id="UP000216361"/>
    </source>
</evidence>
<feature type="domain" description="Methyl-accepting transducer" evidence="5">
    <location>
        <begin position="407"/>
        <end position="640"/>
    </location>
</feature>
<organism evidence="7 8">
    <name type="scientific">Elstera cyanobacteriorum</name>
    <dbReference type="NCBI Taxonomy" id="2022747"/>
    <lineage>
        <taxon>Bacteria</taxon>
        <taxon>Pseudomonadati</taxon>
        <taxon>Pseudomonadota</taxon>
        <taxon>Alphaproteobacteria</taxon>
        <taxon>Rhodospirillales</taxon>
        <taxon>Rhodospirillaceae</taxon>
        <taxon>Elstera</taxon>
    </lineage>
</organism>
<dbReference type="SUPFAM" id="SSF58104">
    <property type="entry name" value="Methyl-accepting chemotaxis protein (MCP) signaling domain"/>
    <property type="match status" value="1"/>
</dbReference>
<dbReference type="SUPFAM" id="SSF158472">
    <property type="entry name" value="HAMP domain-like"/>
    <property type="match status" value="1"/>
</dbReference>
<evidence type="ECO:0000313" key="7">
    <source>
        <dbReference type="EMBL" id="OYQ18554.1"/>
    </source>
</evidence>
<dbReference type="InterPro" id="IPR003660">
    <property type="entry name" value="HAMP_dom"/>
</dbReference>
<dbReference type="PROSITE" id="PS50111">
    <property type="entry name" value="CHEMOTAXIS_TRANSDUC_2"/>
    <property type="match status" value="1"/>
</dbReference>
<accession>A0A255XQC1</accession>
<dbReference type="Gene3D" id="6.10.340.10">
    <property type="match status" value="1"/>
</dbReference>
<sequence length="666" mass="69891">MKIFDKIALSRKIGLIVTVLLVPIVYLAYLLVSANMIQIRFGQAEMVGTEYLRPVQKALVATLQQSRGAVPVGAEHAQALTAIEAKLGSARAGVDLQSGDVAKAAVQALQAASNSKDRASALKAMNALRDLTVRVGDHSNLILDPDLDSYYTMDIVLLRLPDLVSCVAELEAALRAGATSGLTAAEQADILVAKGAMQATLDGIAASVSLGYRGNGSGDLKRWIDTDMQALLTAGAALIKAAEARAGGQSVTGVDTMLAGMEQGLTKAYDAASKALENLLIIRIDGFYQAMTISLVIVAIIVLLAVTLSLIIGRSVSGPLLRLTGQMESLITGSTDIEIRYQKRTDEVGIIAKAVEFFRQALVERGRLEAEQRQRMEADLALAERRVEAVNEFRADLSQVIAAVSAAVGRMRHSSEELSGVVAATNQSCVAMATSSDQTLQTVQMMAAATDELTSSIAEIGRQVESSTGISRKAAEEVQSADKTLHALESAMAQIGEIVTLIQAIAAQTNLLALNATIEAARAGEAGKGFAVVATEVKNLATQTAGATEDIQQSVETMRALTHDVSRIMVSVRDHVLETDTRMSSVAVAVEQQTAATRDIARNVSHAAEGAAVIADAISSVTEASGHAAEAANGTSELSTALESSTQSLGRALDKFTQRLAAVGEN</sequence>